<dbReference type="Pfam" id="PF00892">
    <property type="entry name" value="EamA"/>
    <property type="match status" value="2"/>
</dbReference>
<feature type="transmembrane region" description="Helical" evidence="1">
    <location>
        <begin position="76"/>
        <end position="94"/>
    </location>
</feature>
<evidence type="ECO:0000313" key="3">
    <source>
        <dbReference type="EMBL" id="CAA9257711.1"/>
    </source>
</evidence>
<dbReference type="PANTHER" id="PTHR22911:SF137">
    <property type="entry name" value="SOLUTE CARRIER FAMILY 35 MEMBER G2-RELATED"/>
    <property type="match status" value="1"/>
</dbReference>
<dbReference type="SUPFAM" id="SSF103481">
    <property type="entry name" value="Multidrug resistance efflux transporter EmrE"/>
    <property type="match status" value="2"/>
</dbReference>
<feature type="transmembrane region" description="Helical" evidence="1">
    <location>
        <begin position="16"/>
        <end position="37"/>
    </location>
</feature>
<feature type="domain" description="EamA" evidence="2">
    <location>
        <begin position="157"/>
        <end position="288"/>
    </location>
</feature>
<name>A0A6J4IS47_9PROT</name>
<dbReference type="AlphaFoldDB" id="A0A6J4IS47"/>
<feature type="transmembrane region" description="Helical" evidence="1">
    <location>
        <begin position="188"/>
        <end position="210"/>
    </location>
</feature>
<feature type="transmembrane region" description="Helical" evidence="1">
    <location>
        <begin position="100"/>
        <end position="122"/>
    </location>
</feature>
<keyword evidence="1" id="KW-0472">Membrane</keyword>
<feature type="transmembrane region" description="Helical" evidence="1">
    <location>
        <begin position="158"/>
        <end position="176"/>
    </location>
</feature>
<proteinExistence type="predicted"/>
<keyword evidence="1" id="KW-0812">Transmembrane</keyword>
<keyword evidence="1" id="KW-1133">Transmembrane helix</keyword>
<protein>
    <recommendedName>
        <fullName evidence="2">EamA domain-containing protein</fullName>
    </recommendedName>
</protein>
<dbReference type="InterPro" id="IPR037185">
    <property type="entry name" value="EmrE-like"/>
</dbReference>
<accession>A0A6J4IS47</accession>
<feature type="domain" description="EamA" evidence="2">
    <location>
        <begin position="14"/>
        <end position="147"/>
    </location>
</feature>
<feature type="transmembrane region" description="Helical" evidence="1">
    <location>
        <begin position="43"/>
        <end position="64"/>
    </location>
</feature>
<dbReference type="InterPro" id="IPR000620">
    <property type="entry name" value="EamA_dom"/>
</dbReference>
<feature type="transmembrane region" description="Helical" evidence="1">
    <location>
        <begin position="216"/>
        <end position="238"/>
    </location>
</feature>
<reference evidence="3" key="1">
    <citation type="submission" date="2020-02" db="EMBL/GenBank/DDBJ databases">
        <authorList>
            <person name="Meier V. D."/>
        </authorList>
    </citation>
    <scope>NUCLEOTIDE SEQUENCE</scope>
    <source>
        <strain evidence="3">AVDCRST_MAG27</strain>
    </source>
</reference>
<organism evidence="3">
    <name type="scientific">uncultured Craurococcus sp</name>
    <dbReference type="NCBI Taxonomy" id="1135998"/>
    <lineage>
        <taxon>Bacteria</taxon>
        <taxon>Pseudomonadati</taxon>
        <taxon>Pseudomonadota</taxon>
        <taxon>Alphaproteobacteria</taxon>
        <taxon>Acetobacterales</taxon>
        <taxon>Acetobacteraceae</taxon>
        <taxon>Craurococcus</taxon>
        <taxon>environmental samples</taxon>
    </lineage>
</organism>
<evidence type="ECO:0000256" key="1">
    <source>
        <dbReference type="SAM" id="Phobius"/>
    </source>
</evidence>
<evidence type="ECO:0000259" key="2">
    <source>
        <dbReference type="Pfam" id="PF00892"/>
    </source>
</evidence>
<sequence length="300" mass="30759">MNAGSAPDARNPGTGVWLVVASTLAFAVGPIGARLAFEDGSNTLTVVALRGVVAAVLMTLLILLFHQDFRLDRRAWSWALACGVLQGIAVYGFLGAVALVPVGVAVLVFFTHPLLLAGVAHWRGTERISPRKGMLIGAAILGLALVLAPDFAGTDPLGVALAALSSVAISGMILCIGRAQRHASSTQLNLYATIMSTLGIGLVATLLAAWSPPNGATGLLGILAAGVGVGLGLLAFFAALRHLSPVRASVLSSVEPLFSILLAAVVLGQQLRAEQWVGALIIVGALALFEASGRQEPVDE</sequence>
<dbReference type="EMBL" id="CADCTD010000098">
    <property type="protein sequence ID" value="CAA9257711.1"/>
    <property type="molecule type" value="Genomic_DNA"/>
</dbReference>
<dbReference type="Gene3D" id="1.10.3730.20">
    <property type="match status" value="1"/>
</dbReference>
<feature type="transmembrane region" description="Helical" evidence="1">
    <location>
        <begin position="134"/>
        <end position="152"/>
    </location>
</feature>
<dbReference type="GO" id="GO:0016020">
    <property type="term" value="C:membrane"/>
    <property type="evidence" value="ECO:0007669"/>
    <property type="project" value="InterPro"/>
</dbReference>
<dbReference type="PANTHER" id="PTHR22911">
    <property type="entry name" value="ACYL-MALONYL CONDENSING ENZYME-RELATED"/>
    <property type="match status" value="1"/>
</dbReference>
<gene>
    <name evidence="3" type="ORF">AVDCRST_MAG27-2329</name>
</gene>